<dbReference type="KEGG" id="alam:RT761_00406"/>
<protein>
    <submittedName>
        <fullName evidence="6">HTH-type transcriptional repressor PurR</fullName>
    </submittedName>
</protein>
<evidence type="ECO:0000313" key="6">
    <source>
        <dbReference type="EMBL" id="QPM67214.1"/>
    </source>
</evidence>
<evidence type="ECO:0000256" key="4">
    <source>
        <dbReference type="ARBA" id="ARBA00023163"/>
    </source>
</evidence>
<name>A0A7T1AJU9_ATRLM</name>
<dbReference type="PANTHER" id="PTHR30146:SF148">
    <property type="entry name" value="HTH-TYPE TRANSCRIPTIONAL REPRESSOR PURR-RELATED"/>
    <property type="match status" value="1"/>
</dbReference>
<keyword evidence="1" id="KW-0678">Repressor</keyword>
<dbReference type="Gene3D" id="3.40.50.2300">
    <property type="match status" value="2"/>
</dbReference>
<reference evidence="6 7" key="1">
    <citation type="journal article" date="2021" name="Nat. Commun.">
        <title>Isolation of a member of the candidate phylum Atribacteria reveals a unique cell membrane structure.</title>
        <authorList>
            <person name="Taiki K."/>
            <person name="Nobu M.K."/>
            <person name="Kusada H."/>
            <person name="Meng X.-Y."/>
            <person name="Hosoki N."/>
            <person name="Uematsu K."/>
            <person name="Yoshioka H."/>
            <person name="Kamagata Y."/>
            <person name="Tamaki H."/>
        </authorList>
    </citation>
    <scope>NUCLEOTIDE SEQUENCE [LARGE SCALE GENOMIC DNA]</scope>
    <source>
        <strain evidence="6 7">RT761</strain>
    </source>
</reference>
<evidence type="ECO:0000256" key="2">
    <source>
        <dbReference type="ARBA" id="ARBA00023015"/>
    </source>
</evidence>
<dbReference type="InterPro" id="IPR028082">
    <property type="entry name" value="Peripla_BP_I"/>
</dbReference>
<dbReference type="PANTHER" id="PTHR30146">
    <property type="entry name" value="LACI-RELATED TRANSCRIPTIONAL REPRESSOR"/>
    <property type="match status" value="1"/>
</dbReference>
<dbReference type="GO" id="GO:0000976">
    <property type="term" value="F:transcription cis-regulatory region binding"/>
    <property type="evidence" value="ECO:0007669"/>
    <property type="project" value="TreeGrafter"/>
</dbReference>
<dbReference type="Pfam" id="PF00356">
    <property type="entry name" value="LacI"/>
    <property type="match status" value="1"/>
</dbReference>
<keyword evidence="4" id="KW-0804">Transcription</keyword>
<dbReference type="InterPro" id="IPR046335">
    <property type="entry name" value="LacI/GalR-like_sensor"/>
</dbReference>
<evidence type="ECO:0000313" key="7">
    <source>
        <dbReference type="Proteomes" id="UP000594463"/>
    </source>
</evidence>
<dbReference type="PROSITE" id="PS50932">
    <property type="entry name" value="HTH_LACI_2"/>
    <property type="match status" value="1"/>
</dbReference>
<sequence>MVISLSTIYDIAKRAGVSPATVSRALNNQNIVKEETRKKIHKIAEEMNYSPNFLARSLVKKQTNTLALIISDITNPFFTTVARGVEDYASQRGFNTIFCNTDENVEKEKLYVNLMLQRRVDGIIIASCGSGNNLGDIKNRNLPLVLVDRTFSVNNGWDSVVGDSEEGAYLLTKHLIEVHHHKKIAVISGPPVLSTSQDRVRGYLRALREYHIQENSEWIISGEFKENFGYQMASKFLQYSGVKPTAVFAGNNFIAIGIIRAAREMGIEIPGDLALVTFDDLEMASYTCPFLTVAKQPAYTMGSMATEFLLQRISGEKIREKRIVVLQPEIIIRKSCGCIP</sequence>
<feature type="domain" description="HTH lacI-type" evidence="5">
    <location>
        <begin position="6"/>
        <end position="60"/>
    </location>
</feature>
<proteinExistence type="predicted"/>
<dbReference type="Pfam" id="PF13377">
    <property type="entry name" value="Peripla_BP_3"/>
    <property type="match status" value="1"/>
</dbReference>
<dbReference type="PRINTS" id="PR00036">
    <property type="entry name" value="HTHLACI"/>
</dbReference>
<organism evidence="6 7">
    <name type="scientific">Atribacter laminatus</name>
    <dbReference type="NCBI Taxonomy" id="2847778"/>
    <lineage>
        <taxon>Bacteria</taxon>
        <taxon>Pseudomonadati</taxon>
        <taxon>Atribacterota</taxon>
        <taxon>Atribacteria</taxon>
        <taxon>Atribacterales</taxon>
        <taxon>Atribacteraceae</taxon>
        <taxon>Atribacter</taxon>
    </lineage>
</organism>
<dbReference type="InterPro" id="IPR010982">
    <property type="entry name" value="Lambda_DNA-bd_dom_sf"/>
</dbReference>
<dbReference type="SMART" id="SM00354">
    <property type="entry name" value="HTH_LACI"/>
    <property type="match status" value="1"/>
</dbReference>
<gene>
    <name evidence="6" type="primary">purR_2</name>
    <name evidence="6" type="ORF">RT761_00406</name>
</gene>
<dbReference type="GO" id="GO:0003700">
    <property type="term" value="F:DNA-binding transcription factor activity"/>
    <property type="evidence" value="ECO:0007669"/>
    <property type="project" value="TreeGrafter"/>
</dbReference>
<dbReference type="EMBL" id="CP065383">
    <property type="protein sequence ID" value="QPM67214.1"/>
    <property type="molecule type" value="Genomic_DNA"/>
</dbReference>
<evidence type="ECO:0000256" key="3">
    <source>
        <dbReference type="ARBA" id="ARBA00023125"/>
    </source>
</evidence>
<dbReference type="CDD" id="cd06267">
    <property type="entry name" value="PBP1_LacI_sugar_binding-like"/>
    <property type="match status" value="1"/>
</dbReference>
<dbReference type="Proteomes" id="UP000594463">
    <property type="component" value="Chromosome"/>
</dbReference>
<keyword evidence="7" id="KW-1185">Reference proteome</keyword>
<dbReference type="AlphaFoldDB" id="A0A7T1AJU9"/>
<evidence type="ECO:0000256" key="1">
    <source>
        <dbReference type="ARBA" id="ARBA00022491"/>
    </source>
</evidence>
<dbReference type="PROSITE" id="PS00356">
    <property type="entry name" value="HTH_LACI_1"/>
    <property type="match status" value="1"/>
</dbReference>
<keyword evidence="3" id="KW-0238">DNA-binding</keyword>
<keyword evidence="2" id="KW-0805">Transcription regulation</keyword>
<dbReference type="SUPFAM" id="SSF47413">
    <property type="entry name" value="lambda repressor-like DNA-binding domains"/>
    <property type="match status" value="1"/>
</dbReference>
<accession>A0A7T1AJU9</accession>
<evidence type="ECO:0000259" key="5">
    <source>
        <dbReference type="PROSITE" id="PS50932"/>
    </source>
</evidence>
<dbReference type="SUPFAM" id="SSF53822">
    <property type="entry name" value="Periplasmic binding protein-like I"/>
    <property type="match status" value="1"/>
</dbReference>
<dbReference type="InterPro" id="IPR000843">
    <property type="entry name" value="HTH_LacI"/>
</dbReference>
<dbReference type="Gene3D" id="1.10.260.40">
    <property type="entry name" value="lambda repressor-like DNA-binding domains"/>
    <property type="match status" value="1"/>
</dbReference>
<dbReference type="CDD" id="cd01392">
    <property type="entry name" value="HTH_LacI"/>
    <property type="match status" value="1"/>
</dbReference>